<reference evidence="1 2" key="1">
    <citation type="submission" date="2012-10" db="EMBL/GenBank/DDBJ databases">
        <title>Draft Genome Sequence of Paenibacillus popilliae ATCC 14706T.</title>
        <authorList>
            <person name="Iiyama K."/>
            <person name="Mori K."/>
            <person name="Mon H."/>
            <person name="Chieda Y."/>
            <person name="Lee J.M."/>
            <person name="Kusakabe T."/>
            <person name="Tashiro K."/>
            <person name="Asano S."/>
            <person name="Yasunaga-Aoki C."/>
            <person name="Shimizu S."/>
        </authorList>
    </citation>
    <scope>NUCLEOTIDE SEQUENCE [LARGE SCALE GENOMIC DNA]</scope>
    <source>
        <strain evidence="1 2">ATCC 14706</strain>
    </source>
</reference>
<name>M9M3S7_PAEPP</name>
<protein>
    <recommendedName>
        <fullName evidence="3">DUF2953 domain-containing protein</fullName>
    </recommendedName>
</protein>
<dbReference type="Pfam" id="PF11167">
    <property type="entry name" value="DUF2953"/>
    <property type="match status" value="1"/>
</dbReference>
<evidence type="ECO:0000313" key="2">
    <source>
        <dbReference type="Proteomes" id="UP000029453"/>
    </source>
</evidence>
<evidence type="ECO:0000313" key="1">
    <source>
        <dbReference type="EMBL" id="GAC43669.1"/>
    </source>
</evidence>
<comment type="caution">
    <text evidence="1">The sequence shown here is derived from an EMBL/GenBank/DDBJ whole genome shotgun (WGS) entry which is preliminary data.</text>
</comment>
<evidence type="ECO:0008006" key="3">
    <source>
        <dbReference type="Google" id="ProtNLM"/>
    </source>
</evidence>
<dbReference type="EMBL" id="BALG01000235">
    <property type="protein sequence ID" value="GAC43669.1"/>
    <property type="molecule type" value="Genomic_DNA"/>
</dbReference>
<dbReference type="InterPro" id="IPR021338">
    <property type="entry name" value="DUF2953"/>
</dbReference>
<dbReference type="RefSeq" id="WP_006287365.1">
    <property type="nucleotide sequence ID" value="NZ_BALG01000235.1"/>
</dbReference>
<dbReference type="AlphaFoldDB" id="M9M3S7"/>
<gene>
    <name evidence="1" type="ORF">PPOP_3068</name>
</gene>
<proteinExistence type="predicted"/>
<dbReference type="Proteomes" id="UP000029453">
    <property type="component" value="Unassembled WGS sequence"/>
</dbReference>
<sequence>MIGVAAVIAMLLFLILFSTVECKLVIHKVDKHERVFIIVRTFYGWIRWRYEWRSMRFINLKEGFNLKQKKKENFGESSQDNTRQKVNRENVARYIRRIKRLARHTRGIVEWIEETMDKMKCSRFIWETEIGVGDPAGTAIATGATWSLKSWLVGRLSYSLRFQDDPILEITPQFHHPYFSTRIVCIAEIRFGHVIRSLVRLAFRIVRAEVGIGIWRRTLANACARKVQG</sequence>
<accession>M9M3S7</accession>
<organism evidence="1 2">
    <name type="scientific">Paenibacillus popilliae ATCC 14706</name>
    <dbReference type="NCBI Taxonomy" id="1212764"/>
    <lineage>
        <taxon>Bacteria</taxon>
        <taxon>Bacillati</taxon>
        <taxon>Bacillota</taxon>
        <taxon>Bacilli</taxon>
        <taxon>Bacillales</taxon>
        <taxon>Paenibacillaceae</taxon>
        <taxon>Paenibacillus</taxon>
    </lineage>
</organism>
<keyword evidence="2" id="KW-1185">Reference proteome</keyword>